<keyword evidence="5 10" id="KW-1015">Disulfide bond</keyword>
<dbReference type="Gene3D" id="3.40.30.10">
    <property type="entry name" value="Glutaredoxin"/>
    <property type="match status" value="1"/>
</dbReference>
<accession>A0A5P1WYW0</accession>
<dbReference type="CDD" id="cd02947">
    <property type="entry name" value="TRX_family"/>
    <property type="match status" value="1"/>
</dbReference>
<dbReference type="EMBL" id="CP043939">
    <property type="protein sequence ID" value="QER66850.1"/>
    <property type="molecule type" value="Genomic_DNA"/>
</dbReference>
<evidence type="ECO:0000313" key="13">
    <source>
        <dbReference type="Proteomes" id="UP000325295"/>
    </source>
</evidence>
<feature type="active site" description="Nucleophile" evidence="9">
    <location>
        <position position="31"/>
    </location>
</feature>
<feature type="domain" description="Thioredoxin" evidence="11">
    <location>
        <begin position="1"/>
        <end position="104"/>
    </location>
</feature>
<feature type="site" description="Contributes to redox potential value" evidence="9">
    <location>
        <position position="30"/>
    </location>
</feature>
<dbReference type="GO" id="GO:0015035">
    <property type="term" value="F:protein-disulfide reductase activity"/>
    <property type="evidence" value="ECO:0007669"/>
    <property type="project" value="UniProtKB-UniRule"/>
</dbReference>
<dbReference type="InterPro" id="IPR013766">
    <property type="entry name" value="Thioredoxin_domain"/>
</dbReference>
<evidence type="ECO:0000256" key="6">
    <source>
        <dbReference type="ARBA" id="ARBA00023284"/>
    </source>
</evidence>
<feature type="active site" description="Nucleophile" evidence="9">
    <location>
        <position position="28"/>
    </location>
</feature>
<dbReference type="NCBIfam" id="TIGR01068">
    <property type="entry name" value="thioredoxin"/>
    <property type="match status" value="1"/>
</dbReference>
<evidence type="ECO:0000256" key="3">
    <source>
        <dbReference type="ARBA" id="ARBA00022448"/>
    </source>
</evidence>
<evidence type="ECO:0000256" key="5">
    <source>
        <dbReference type="ARBA" id="ARBA00023157"/>
    </source>
</evidence>
<dbReference type="PIRSF" id="PIRSF000077">
    <property type="entry name" value="Thioredoxin"/>
    <property type="match status" value="1"/>
</dbReference>
<keyword evidence="3" id="KW-0813">Transport</keyword>
<feature type="site" description="Contributes to redox potential value" evidence="9">
    <location>
        <position position="29"/>
    </location>
</feature>
<protein>
    <recommendedName>
        <fullName evidence="2 7">Thioredoxin</fullName>
    </recommendedName>
</protein>
<evidence type="ECO:0000256" key="2">
    <source>
        <dbReference type="ARBA" id="ARBA00020570"/>
    </source>
</evidence>
<evidence type="ECO:0000256" key="4">
    <source>
        <dbReference type="ARBA" id="ARBA00022982"/>
    </source>
</evidence>
<evidence type="ECO:0000259" key="11">
    <source>
        <dbReference type="PROSITE" id="PS51352"/>
    </source>
</evidence>
<dbReference type="PROSITE" id="PS00194">
    <property type="entry name" value="THIOREDOXIN_1"/>
    <property type="match status" value="1"/>
</dbReference>
<dbReference type="GO" id="GO:0005737">
    <property type="term" value="C:cytoplasm"/>
    <property type="evidence" value="ECO:0007669"/>
    <property type="project" value="TreeGrafter"/>
</dbReference>
<proteinExistence type="inferred from homology"/>
<feature type="disulfide bond" description="Redox-active" evidence="10">
    <location>
        <begin position="28"/>
        <end position="31"/>
    </location>
</feature>
<dbReference type="InterPro" id="IPR036249">
    <property type="entry name" value="Thioredoxin-like_sf"/>
</dbReference>
<dbReference type="OrthoDB" id="9790390at2"/>
<dbReference type="AlphaFoldDB" id="A0A5P1WYW0"/>
<sequence>MATIATKENFSEVTAGPITIVDFWAPWCGPCKMVDPILEQLEPQFADKINFVKMNVDDNQELAEQFKVMSIPSLVVFKNGVAKEKITGVFPKEKLERYFEKKIEE</sequence>
<evidence type="ECO:0000256" key="7">
    <source>
        <dbReference type="NCBIfam" id="TIGR01068"/>
    </source>
</evidence>
<feature type="site" description="Deprotonates C-terminal active site Cys" evidence="9">
    <location>
        <position position="22"/>
    </location>
</feature>
<name>A0A5P1WYW0_9LACO</name>
<keyword evidence="4" id="KW-0249">Electron transport</keyword>
<evidence type="ECO:0000256" key="8">
    <source>
        <dbReference type="PIRNR" id="PIRNR000077"/>
    </source>
</evidence>
<dbReference type="PANTHER" id="PTHR45663">
    <property type="entry name" value="GEO12009P1"/>
    <property type="match status" value="1"/>
</dbReference>
<keyword evidence="6 10" id="KW-0676">Redox-active center</keyword>
<dbReference type="KEGG" id="lnn:F0161_02475"/>
<evidence type="ECO:0000256" key="10">
    <source>
        <dbReference type="PIRSR" id="PIRSR000077-4"/>
    </source>
</evidence>
<gene>
    <name evidence="12" type="primary">trxA</name>
    <name evidence="12" type="ORF">F0161_02475</name>
</gene>
<evidence type="ECO:0000256" key="1">
    <source>
        <dbReference type="ARBA" id="ARBA00008987"/>
    </source>
</evidence>
<organism evidence="12 13">
    <name type="scientific">Paucilactobacillus nenjiangensis</name>
    <dbReference type="NCBI Taxonomy" id="1296540"/>
    <lineage>
        <taxon>Bacteria</taxon>
        <taxon>Bacillati</taxon>
        <taxon>Bacillota</taxon>
        <taxon>Bacilli</taxon>
        <taxon>Lactobacillales</taxon>
        <taxon>Lactobacillaceae</taxon>
        <taxon>Paucilactobacillus</taxon>
    </lineage>
</organism>
<dbReference type="InterPro" id="IPR017937">
    <property type="entry name" value="Thioredoxin_CS"/>
</dbReference>
<evidence type="ECO:0000313" key="12">
    <source>
        <dbReference type="EMBL" id="QER66850.1"/>
    </source>
</evidence>
<dbReference type="InterPro" id="IPR005746">
    <property type="entry name" value="Thioredoxin"/>
</dbReference>
<reference evidence="12 13" key="1">
    <citation type="submission" date="2019-09" db="EMBL/GenBank/DDBJ databases">
        <title>Complete Genome Sequence of Lactobacillus nenjiangensis SH-Y15, isolated from sauerkraut.</title>
        <authorList>
            <person name="Yang H."/>
        </authorList>
    </citation>
    <scope>NUCLEOTIDE SEQUENCE [LARGE SCALE GENOMIC DNA]</scope>
    <source>
        <strain evidence="12 13">SH-Y15</strain>
    </source>
</reference>
<evidence type="ECO:0000256" key="9">
    <source>
        <dbReference type="PIRSR" id="PIRSR000077-1"/>
    </source>
</evidence>
<dbReference type="FunFam" id="3.40.30.10:FF:000001">
    <property type="entry name" value="Thioredoxin"/>
    <property type="match status" value="1"/>
</dbReference>
<dbReference type="RefSeq" id="WP_137601520.1">
    <property type="nucleotide sequence ID" value="NZ_BJEB01000010.1"/>
</dbReference>
<dbReference type="PANTHER" id="PTHR45663:SF11">
    <property type="entry name" value="GEO12009P1"/>
    <property type="match status" value="1"/>
</dbReference>
<dbReference type="Proteomes" id="UP000325295">
    <property type="component" value="Chromosome"/>
</dbReference>
<comment type="similarity">
    <text evidence="1 8">Belongs to the thioredoxin family.</text>
</comment>
<dbReference type="PROSITE" id="PS51352">
    <property type="entry name" value="THIOREDOXIN_2"/>
    <property type="match status" value="1"/>
</dbReference>
<dbReference type="PRINTS" id="PR00421">
    <property type="entry name" value="THIOREDOXIN"/>
</dbReference>
<dbReference type="Pfam" id="PF00085">
    <property type="entry name" value="Thioredoxin"/>
    <property type="match status" value="1"/>
</dbReference>
<dbReference type="SUPFAM" id="SSF52833">
    <property type="entry name" value="Thioredoxin-like"/>
    <property type="match status" value="1"/>
</dbReference>
<keyword evidence="13" id="KW-1185">Reference proteome</keyword>